<evidence type="ECO:0000313" key="1">
    <source>
        <dbReference type="EMBL" id="GAA0968957.1"/>
    </source>
</evidence>
<accession>A0ABP4CGL2</accession>
<organism evidence="1 2">
    <name type="scientific">Actinocorallia libanotica</name>
    <dbReference type="NCBI Taxonomy" id="46162"/>
    <lineage>
        <taxon>Bacteria</taxon>
        <taxon>Bacillati</taxon>
        <taxon>Actinomycetota</taxon>
        <taxon>Actinomycetes</taxon>
        <taxon>Streptosporangiales</taxon>
        <taxon>Thermomonosporaceae</taxon>
        <taxon>Actinocorallia</taxon>
    </lineage>
</organism>
<dbReference type="Proteomes" id="UP001500665">
    <property type="component" value="Unassembled WGS sequence"/>
</dbReference>
<comment type="caution">
    <text evidence="1">The sequence shown here is derived from an EMBL/GenBank/DDBJ whole genome shotgun (WGS) entry which is preliminary data.</text>
</comment>
<reference evidence="2" key="1">
    <citation type="journal article" date="2019" name="Int. J. Syst. Evol. Microbiol.">
        <title>The Global Catalogue of Microorganisms (GCM) 10K type strain sequencing project: providing services to taxonomists for standard genome sequencing and annotation.</title>
        <authorList>
            <consortium name="The Broad Institute Genomics Platform"/>
            <consortium name="The Broad Institute Genome Sequencing Center for Infectious Disease"/>
            <person name="Wu L."/>
            <person name="Ma J."/>
        </authorList>
    </citation>
    <scope>NUCLEOTIDE SEQUENCE [LARGE SCALE GENOMIC DNA]</scope>
    <source>
        <strain evidence="2">JCM 10696</strain>
    </source>
</reference>
<proteinExistence type="predicted"/>
<evidence type="ECO:0000313" key="2">
    <source>
        <dbReference type="Proteomes" id="UP001500665"/>
    </source>
</evidence>
<keyword evidence="2" id="KW-1185">Reference proteome</keyword>
<sequence length="62" mass="6876">MPKPVTQQAMEGFVACITIGPIWSPSVRRPATRLGAVVLAKEKGFRGERRDRRLLVICVTLV</sequence>
<name>A0ABP4CGL2_9ACTN</name>
<dbReference type="EMBL" id="BAAAHH010000060">
    <property type="protein sequence ID" value="GAA0968957.1"/>
    <property type="molecule type" value="Genomic_DNA"/>
</dbReference>
<gene>
    <name evidence="1" type="ORF">GCM10009550_75150</name>
</gene>
<protein>
    <submittedName>
        <fullName evidence="1">Uncharacterized protein</fullName>
    </submittedName>
</protein>